<evidence type="ECO:0000256" key="5">
    <source>
        <dbReference type="ARBA" id="ARBA00023098"/>
    </source>
</evidence>
<dbReference type="InterPro" id="IPR012281">
    <property type="entry name" value="Phospholipid_synth_PlsX-like"/>
</dbReference>
<dbReference type="InterPro" id="IPR003664">
    <property type="entry name" value="FA_synthesis"/>
</dbReference>
<proteinExistence type="inferred from homology"/>
<dbReference type="RefSeq" id="WP_274456175.1">
    <property type="nucleotide sequence ID" value="NZ_CP067097.1"/>
</dbReference>
<comment type="similarity">
    <text evidence="10">Belongs to the PlsX family.</text>
</comment>
<comment type="catalytic activity">
    <reaction evidence="1 10">
        <text>a fatty acyl-[ACP] + phosphate = an acyl phosphate + holo-[ACP]</text>
        <dbReference type="Rhea" id="RHEA:42292"/>
        <dbReference type="Rhea" id="RHEA-COMP:9685"/>
        <dbReference type="Rhea" id="RHEA-COMP:14125"/>
        <dbReference type="ChEBI" id="CHEBI:43474"/>
        <dbReference type="ChEBI" id="CHEBI:59918"/>
        <dbReference type="ChEBI" id="CHEBI:64479"/>
        <dbReference type="ChEBI" id="CHEBI:138651"/>
        <dbReference type="EC" id="2.3.1.274"/>
    </reaction>
</comment>
<name>A0ABT9XKX5_9BACL</name>
<sequence>MKIAVDAMGGDYAPEAPVAAGAAFAREHPDVEICLVGRTADIERVLPGDAPSNLQIEHTDAVISGEDEPVRAVRRNQDASLVVAARMVREGRAAAMLSAGNTGALVAAGLLVVGRIPGIERPALAPVLPTFDGRGVLLLDAGATVDASAENIVQFAKMGTIYSKGVLGVDTPRVGLLNIGTEASKGNAVTKEAYELLQTSGLNFVGNVEAREILDGHCNVVVCDGFIGNIVLKTIEGVGLGLFSALRGAFMSSFSGKVAGAIAKPSLRGLRDRFDYAEYGGAPFLGVAGGCLKAHGSSNQRAWYKALEQAERFTRNQLLERLTAALQNKEDTR</sequence>
<dbReference type="EC" id="2.3.1.274" evidence="8 10"/>
<evidence type="ECO:0000256" key="6">
    <source>
        <dbReference type="ARBA" id="ARBA00023209"/>
    </source>
</evidence>
<comment type="pathway">
    <text evidence="10">Lipid metabolism; phospholipid metabolism.</text>
</comment>
<dbReference type="PANTHER" id="PTHR30100:SF1">
    <property type="entry name" value="PHOSPHATE ACYLTRANSFERASE"/>
    <property type="match status" value="1"/>
</dbReference>
<keyword evidence="11" id="KW-0012">Acyltransferase</keyword>
<keyword evidence="3 10" id="KW-0444">Lipid biosynthesis</keyword>
<organism evidence="11 12">
    <name type="scientific">Alicyclobacillus cycloheptanicus</name>
    <dbReference type="NCBI Taxonomy" id="1457"/>
    <lineage>
        <taxon>Bacteria</taxon>
        <taxon>Bacillati</taxon>
        <taxon>Bacillota</taxon>
        <taxon>Bacilli</taxon>
        <taxon>Bacillales</taxon>
        <taxon>Alicyclobacillaceae</taxon>
        <taxon>Alicyclobacillus</taxon>
    </lineage>
</organism>
<gene>
    <name evidence="10" type="primary">plsX</name>
    <name evidence="11" type="ORF">J2S03_002729</name>
</gene>
<dbReference type="Proteomes" id="UP001232973">
    <property type="component" value="Unassembled WGS sequence"/>
</dbReference>
<dbReference type="SUPFAM" id="SSF53659">
    <property type="entry name" value="Isocitrate/Isopropylmalate dehydrogenase-like"/>
    <property type="match status" value="1"/>
</dbReference>
<reference evidence="11 12" key="1">
    <citation type="submission" date="2023-07" db="EMBL/GenBank/DDBJ databases">
        <title>Genomic Encyclopedia of Type Strains, Phase IV (KMG-IV): sequencing the most valuable type-strain genomes for metagenomic binning, comparative biology and taxonomic classification.</title>
        <authorList>
            <person name="Goeker M."/>
        </authorList>
    </citation>
    <scope>NUCLEOTIDE SEQUENCE [LARGE SCALE GENOMIC DNA]</scope>
    <source>
        <strain evidence="11 12">DSM 4006</strain>
    </source>
</reference>
<evidence type="ECO:0000256" key="10">
    <source>
        <dbReference type="HAMAP-Rule" id="MF_00019"/>
    </source>
</evidence>
<evidence type="ECO:0000256" key="8">
    <source>
        <dbReference type="ARBA" id="ARBA00024069"/>
    </source>
</evidence>
<evidence type="ECO:0000256" key="3">
    <source>
        <dbReference type="ARBA" id="ARBA00022516"/>
    </source>
</evidence>
<evidence type="ECO:0000313" key="12">
    <source>
        <dbReference type="Proteomes" id="UP001232973"/>
    </source>
</evidence>
<dbReference type="PANTHER" id="PTHR30100">
    <property type="entry name" value="FATTY ACID/PHOSPHOLIPID SYNTHESIS PROTEIN PLSX"/>
    <property type="match status" value="1"/>
</dbReference>
<protein>
    <recommendedName>
        <fullName evidence="8 10">Phosphate acyltransferase</fullName>
        <ecNumber evidence="8 10">2.3.1.274</ecNumber>
    </recommendedName>
    <alternativeName>
        <fullName evidence="10">Acyl-ACP phosphotransacylase</fullName>
    </alternativeName>
    <alternativeName>
        <fullName evidence="10">Acyl-[acyl-carrier-protein]--phosphate acyltransferase</fullName>
    </alternativeName>
    <alternativeName>
        <fullName evidence="10">Phosphate-acyl-ACP acyltransferase</fullName>
    </alternativeName>
</protein>
<dbReference type="EMBL" id="JAUSTP010000025">
    <property type="protein sequence ID" value="MDQ0190862.1"/>
    <property type="molecule type" value="Genomic_DNA"/>
</dbReference>
<keyword evidence="5 10" id="KW-0443">Lipid metabolism</keyword>
<dbReference type="HAMAP" id="MF_00019">
    <property type="entry name" value="PlsX"/>
    <property type="match status" value="1"/>
</dbReference>
<evidence type="ECO:0000256" key="7">
    <source>
        <dbReference type="ARBA" id="ARBA00023264"/>
    </source>
</evidence>
<dbReference type="NCBIfam" id="TIGR00182">
    <property type="entry name" value="plsX"/>
    <property type="match status" value="1"/>
</dbReference>
<keyword evidence="2 10" id="KW-0963">Cytoplasm</keyword>
<comment type="function">
    <text evidence="10">Catalyzes the reversible formation of acyl-phosphate (acyl-PO(4)) from acyl-[acyl-carrier-protein] (acyl-ACP). This enzyme utilizes acyl-ACP as fatty acyl donor, but not acyl-CoA.</text>
</comment>
<accession>A0ABT9XKX5</accession>
<dbReference type="GO" id="GO:0004366">
    <property type="term" value="F:glycerol-3-phosphate O-acyltransferase activity"/>
    <property type="evidence" value="ECO:0007669"/>
    <property type="project" value="UniProtKB-EC"/>
</dbReference>
<evidence type="ECO:0000256" key="2">
    <source>
        <dbReference type="ARBA" id="ARBA00022490"/>
    </source>
</evidence>
<evidence type="ECO:0000313" key="11">
    <source>
        <dbReference type="EMBL" id="MDQ0190862.1"/>
    </source>
</evidence>
<keyword evidence="6 10" id="KW-0594">Phospholipid biosynthesis</keyword>
<dbReference type="PIRSF" id="PIRSF002465">
    <property type="entry name" value="Phsphlp_syn_PlsX"/>
    <property type="match status" value="1"/>
</dbReference>
<evidence type="ECO:0000256" key="4">
    <source>
        <dbReference type="ARBA" id="ARBA00022679"/>
    </source>
</evidence>
<evidence type="ECO:0000256" key="1">
    <source>
        <dbReference type="ARBA" id="ARBA00001232"/>
    </source>
</evidence>
<comment type="caution">
    <text evidence="11">The sequence shown here is derived from an EMBL/GenBank/DDBJ whole genome shotgun (WGS) entry which is preliminary data.</text>
</comment>
<dbReference type="Pfam" id="PF02504">
    <property type="entry name" value="FA_synthesis"/>
    <property type="match status" value="1"/>
</dbReference>
<comment type="subunit">
    <text evidence="9 10">Homodimer. Probably interacts with PlsY.</text>
</comment>
<evidence type="ECO:0000256" key="9">
    <source>
        <dbReference type="ARBA" id="ARBA00046608"/>
    </source>
</evidence>
<dbReference type="Gene3D" id="3.40.718.10">
    <property type="entry name" value="Isopropylmalate Dehydrogenase"/>
    <property type="match status" value="1"/>
</dbReference>
<keyword evidence="7 10" id="KW-1208">Phospholipid metabolism</keyword>
<keyword evidence="4 10" id="KW-0808">Transferase</keyword>
<keyword evidence="12" id="KW-1185">Reference proteome</keyword>
<comment type="subcellular location">
    <subcellularLocation>
        <location evidence="10">Cytoplasm</location>
    </subcellularLocation>
    <text evidence="10">Associated with the membrane possibly through PlsY.</text>
</comment>